<keyword evidence="5" id="KW-0560">Oxidoreductase</keyword>
<dbReference type="Pfam" id="PF08031">
    <property type="entry name" value="BBE"/>
    <property type="match status" value="1"/>
</dbReference>
<reference evidence="7 8" key="1">
    <citation type="submission" date="2015-05" db="EMBL/GenBank/DDBJ databases">
        <title>Distinctive expansion of gene families associated with plant cell wall degradation and secondary metabolism in the genomes of grapevine trunk pathogens.</title>
        <authorList>
            <person name="Lawrence D.P."/>
            <person name="Travadon R."/>
            <person name="Rolshausen P.E."/>
            <person name="Baumgartner K."/>
        </authorList>
    </citation>
    <scope>NUCLEOTIDE SEQUENCE [LARGE SCALE GENOMIC DNA]</scope>
    <source>
        <strain evidence="7">DA912</strain>
    </source>
</reference>
<dbReference type="AlphaFoldDB" id="A0A0G2H8J3"/>
<evidence type="ECO:0000259" key="6">
    <source>
        <dbReference type="PROSITE" id="PS51387"/>
    </source>
</evidence>
<evidence type="ECO:0000313" key="8">
    <source>
        <dbReference type="Proteomes" id="UP000034680"/>
    </source>
</evidence>
<dbReference type="PROSITE" id="PS51387">
    <property type="entry name" value="FAD_PCMH"/>
    <property type="match status" value="1"/>
</dbReference>
<evidence type="ECO:0000256" key="2">
    <source>
        <dbReference type="ARBA" id="ARBA00005466"/>
    </source>
</evidence>
<keyword evidence="3" id="KW-0285">Flavoprotein</keyword>
<name>A0A0G2H8J3_9PEZI</name>
<dbReference type="EMBL" id="LCUC01000377">
    <property type="protein sequence ID" value="KKY31568.1"/>
    <property type="molecule type" value="Genomic_DNA"/>
</dbReference>
<dbReference type="GO" id="GO:0016491">
    <property type="term" value="F:oxidoreductase activity"/>
    <property type="evidence" value="ECO:0007669"/>
    <property type="project" value="UniProtKB-KW"/>
</dbReference>
<evidence type="ECO:0000256" key="4">
    <source>
        <dbReference type="ARBA" id="ARBA00022827"/>
    </source>
</evidence>
<comment type="similarity">
    <text evidence="2">Belongs to the oxygen-dependent FAD-linked oxidoreductase family.</text>
</comment>
<gene>
    <name evidence="7" type="ORF">UCDDA912_g08489</name>
</gene>
<protein>
    <submittedName>
        <fullName evidence="7">Putative fad linked oxidase</fullName>
    </submittedName>
</protein>
<organism evidence="7 8">
    <name type="scientific">Diaporthe ampelina</name>
    <dbReference type="NCBI Taxonomy" id="1214573"/>
    <lineage>
        <taxon>Eukaryota</taxon>
        <taxon>Fungi</taxon>
        <taxon>Dikarya</taxon>
        <taxon>Ascomycota</taxon>
        <taxon>Pezizomycotina</taxon>
        <taxon>Sordariomycetes</taxon>
        <taxon>Sordariomycetidae</taxon>
        <taxon>Diaporthales</taxon>
        <taxon>Diaporthaceae</taxon>
        <taxon>Diaporthe</taxon>
    </lineage>
</organism>
<dbReference type="Pfam" id="PF01565">
    <property type="entry name" value="FAD_binding_4"/>
    <property type="match status" value="1"/>
</dbReference>
<dbReference type="Gene3D" id="3.30.465.10">
    <property type="match status" value="1"/>
</dbReference>
<keyword evidence="4" id="KW-0274">FAD</keyword>
<dbReference type="OrthoDB" id="407275at2759"/>
<evidence type="ECO:0000313" key="7">
    <source>
        <dbReference type="EMBL" id="KKY31568.1"/>
    </source>
</evidence>
<accession>A0A0G2H8J3</accession>
<dbReference type="Proteomes" id="UP000034680">
    <property type="component" value="Unassembled WGS sequence"/>
</dbReference>
<dbReference type="InterPro" id="IPR016166">
    <property type="entry name" value="FAD-bd_PCMH"/>
</dbReference>
<dbReference type="InterPro" id="IPR012951">
    <property type="entry name" value="BBE"/>
</dbReference>
<dbReference type="InterPro" id="IPR016169">
    <property type="entry name" value="FAD-bd_PCMH_sub2"/>
</dbReference>
<feature type="domain" description="FAD-binding PCMH-type" evidence="6">
    <location>
        <begin position="39"/>
        <end position="216"/>
    </location>
</feature>
<evidence type="ECO:0000256" key="1">
    <source>
        <dbReference type="ARBA" id="ARBA00001974"/>
    </source>
</evidence>
<dbReference type="InterPro" id="IPR036318">
    <property type="entry name" value="FAD-bd_PCMH-like_sf"/>
</dbReference>
<dbReference type="InterPro" id="IPR006094">
    <property type="entry name" value="Oxid_FAD_bind_N"/>
</dbReference>
<dbReference type="PANTHER" id="PTHR42973:SF39">
    <property type="entry name" value="FAD-BINDING PCMH-TYPE DOMAIN-CONTAINING PROTEIN"/>
    <property type="match status" value="1"/>
</dbReference>
<proteinExistence type="inferred from homology"/>
<reference evidence="7 8" key="2">
    <citation type="submission" date="2015-05" db="EMBL/GenBank/DDBJ databases">
        <authorList>
            <person name="Morales-Cruz A."/>
            <person name="Amrine K.C."/>
            <person name="Cantu D."/>
        </authorList>
    </citation>
    <scope>NUCLEOTIDE SEQUENCE [LARGE SCALE GENOMIC DNA]</scope>
    <source>
        <strain evidence="7">DA912</strain>
    </source>
</reference>
<comment type="caution">
    <text evidence="7">The sequence shown here is derived from an EMBL/GenBank/DDBJ whole genome shotgun (WGS) entry which is preliminary data.</text>
</comment>
<dbReference type="Gene3D" id="3.40.462.20">
    <property type="match status" value="1"/>
</dbReference>
<dbReference type="PANTHER" id="PTHR42973">
    <property type="entry name" value="BINDING OXIDOREDUCTASE, PUTATIVE (AFU_ORTHOLOGUE AFUA_1G17690)-RELATED"/>
    <property type="match status" value="1"/>
</dbReference>
<evidence type="ECO:0000256" key="5">
    <source>
        <dbReference type="ARBA" id="ARBA00023002"/>
    </source>
</evidence>
<sequence>MSSDGLISTLKKRFAPQRILQPGTREYSDAVFIGNLNYRMTMPAAVVQARSVQEVQEVVAIARQSGTRLTVKNGGHSYMGYCLNEGGVVLDMSLMNDCSIDTAAMTVTIQGGAIWKTVYKALLEQNDQYIIIGGQCPYVGASGFTLGGGLSPFSRSYGLGCDNLLSMTVVTAGSEVVTVSRDDEDEARRDLFWALTGGGGGNFGVTVSMTCKIHKLSDEDGNVVCGDLTWKLPQQQELFQAAMDAFNSKECPKELTVDALWTHGKRKQFTGGMTVIYNGGMAKARDALAPYLALGPCKIALEERKWVDWVEHSEGWDTRSQVYHHHASFIFAEGAITREVTAKIYQLVSEAAGLLGITGSNDKDTAKCHVLWDHIGGETARVAAEDTAFFWRQGHYVTTIKLQWTDVSKREQVMEFIAKCKAELLPHAIQQKAAYLNYIDGTVLDWQEAYYGANYPRLQRAKTTWDPTDFFWNMQSVKPLDGGVGGGAQVIHEELPVPSPKEILASAGLQQVRKWWNVYAPRVTPESLGTLDSEGQAIERDCEIRNSILAGGVNGYH</sequence>
<dbReference type="STRING" id="1214573.A0A0G2H8J3"/>
<dbReference type="SUPFAM" id="SSF56176">
    <property type="entry name" value="FAD-binding/transporter-associated domain-like"/>
    <property type="match status" value="1"/>
</dbReference>
<evidence type="ECO:0000256" key="3">
    <source>
        <dbReference type="ARBA" id="ARBA00022630"/>
    </source>
</evidence>
<dbReference type="GO" id="GO:0071949">
    <property type="term" value="F:FAD binding"/>
    <property type="evidence" value="ECO:0007669"/>
    <property type="project" value="InterPro"/>
</dbReference>
<comment type="cofactor">
    <cofactor evidence="1">
        <name>FAD</name>
        <dbReference type="ChEBI" id="CHEBI:57692"/>
    </cofactor>
</comment>
<dbReference type="Gene3D" id="3.30.43.10">
    <property type="entry name" value="Uridine Diphospho-n-acetylenolpyruvylglucosamine Reductase, domain 2"/>
    <property type="match status" value="1"/>
</dbReference>
<dbReference type="InterPro" id="IPR016167">
    <property type="entry name" value="FAD-bd_PCMH_sub1"/>
</dbReference>
<dbReference type="InterPro" id="IPR050416">
    <property type="entry name" value="FAD-linked_Oxidoreductase"/>
</dbReference>
<keyword evidence="8" id="KW-1185">Reference proteome</keyword>